<keyword evidence="4" id="KW-1185">Reference proteome</keyword>
<dbReference type="RefSeq" id="XP_005840513.1">
    <property type="nucleotide sequence ID" value="XM_005840456.1"/>
</dbReference>
<dbReference type="InterPro" id="IPR018392">
    <property type="entry name" value="LysM"/>
</dbReference>
<accession>L1JZJ1</accession>
<evidence type="ECO:0000313" key="4">
    <source>
        <dbReference type="Proteomes" id="UP000011087"/>
    </source>
</evidence>
<feature type="domain" description="LysM" evidence="1">
    <location>
        <begin position="169"/>
        <end position="214"/>
    </location>
</feature>
<name>L1JZJ1_GUITC</name>
<dbReference type="AlphaFoldDB" id="L1JZJ1"/>
<dbReference type="GeneID" id="17310481"/>
<dbReference type="KEGG" id="gtt:GUITHDRAFT_150211"/>
<dbReference type="EnsemblProtists" id="EKX53533">
    <property type="protein sequence ID" value="EKX53533"/>
    <property type="gene ID" value="GUITHDRAFT_150211"/>
</dbReference>
<gene>
    <name evidence="2" type="ORF">GUITHDRAFT_150211</name>
</gene>
<reference evidence="3" key="3">
    <citation type="submission" date="2016-03" db="UniProtKB">
        <authorList>
            <consortium name="EnsemblProtists"/>
        </authorList>
    </citation>
    <scope>IDENTIFICATION</scope>
</reference>
<evidence type="ECO:0000313" key="2">
    <source>
        <dbReference type="EMBL" id="EKX53533.1"/>
    </source>
</evidence>
<organism evidence="2">
    <name type="scientific">Guillardia theta (strain CCMP2712)</name>
    <name type="common">Cryptophyte</name>
    <dbReference type="NCBI Taxonomy" id="905079"/>
    <lineage>
        <taxon>Eukaryota</taxon>
        <taxon>Cryptophyceae</taxon>
        <taxon>Pyrenomonadales</taxon>
        <taxon>Geminigeraceae</taxon>
        <taxon>Guillardia</taxon>
    </lineage>
</organism>
<reference evidence="4" key="2">
    <citation type="submission" date="2012-11" db="EMBL/GenBank/DDBJ databases">
        <authorList>
            <person name="Kuo A."/>
            <person name="Curtis B.A."/>
            <person name="Tanifuji G."/>
            <person name="Burki F."/>
            <person name="Gruber A."/>
            <person name="Irimia M."/>
            <person name="Maruyama S."/>
            <person name="Arias M.C."/>
            <person name="Ball S.G."/>
            <person name="Gile G.H."/>
            <person name="Hirakawa Y."/>
            <person name="Hopkins J.F."/>
            <person name="Rensing S.A."/>
            <person name="Schmutz J."/>
            <person name="Symeonidi A."/>
            <person name="Elias M."/>
            <person name="Eveleigh R.J."/>
            <person name="Herman E.K."/>
            <person name="Klute M.J."/>
            <person name="Nakayama T."/>
            <person name="Obornik M."/>
            <person name="Reyes-Prieto A."/>
            <person name="Armbrust E.V."/>
            <person name="Aves S.J."/>
            <person name="Beiko R.G."/>
            <person name="Coutinho P."/>
            <person name="Dacks J.B."/>
            <person name="Durnford D.G."/>
            <person name="Fast N.M."/>
            <person name="Green B.R."/>
            <person name="Grisdale C."/>
            <person name="Hempe F."/>
            <person name="Henrissat B."/>
            <person name="Hoppner M.P."/>
            <person name="Ishida K.-I."/>
            <person name="Kim E."/>
            <person name="Koreny L."/>
            <person name="Kroth P.G."/>
            <person name="Liu Y."/>
            <person name="Malik S.-B."/>
            <person name="Maier U.G."/>
            <person name="McRose D."/>
            <person name="Mock T."/>
            <person name="Neilson J.A."/>
            <person name="Onodera N.T."/>
            <person name="Poole A.M."/>
            <person name="Pritham E.J."/>
            <person name="Richards T.A."/>
            <person name="Rocap G."/>
            <person name="Roy S.W."/>
            <person name="Sarai C."/>
            <person name="Schaack S."/>
            <person name="Shirato S."/>
            <person name="Slamovits C.H."/>
            <person name="Spencer D.F."/>
            <person name="Suzuki S."/>
            <person name="Worden A.Z."/>
            <person name="Zauner S."/>
            <person name="Barry K."/>
            <person name="Bell C."/>
            <person name="Bharti A.K."/>
            <person name="Crow J.A."/>
            <person name="Grimwood J."/>
            <person name="Kramer R."/>
            <person name="Lindquist E."/>
            <person name="Lucas S."/>
            <person name="Salamov A."/>
            <person name="McFadden G.I."/>
            <person name="Lane C.E."/>
            <person name="Keeling P.J."/>
            <person name="Gray M.W."/>
            <person name="Grigoriev I.V."/>
            <person name="Archibald J.M."/>
        </authorList>
    </citation>
    <scope>NUCLEOTIDE SEQUENCE</scope>
    <source>
        <strain evidence="4">CCMP2712</strain>
    </source>
</reference>
<sequence>MRQDHGPVWENPKQSRVEEYIFMGQTWTYELVAKDMNLADNITITPIGLPSGAAVTPVYRDSNSQSNIVSMNVTWVPPPKSGGEVRDFCFQASDYLNGKNGGGSSQVCFELRIPKCLYMVRTGDTLKSIAANFSTSWLQLWALNKGISKPEGYGLEGGITAGQLINVGQLVLINPGDTLEKLAAKFGTTMRLILDMNQDITPLQPLVVGQHVCVIPSSCAERAL</sequence>
<dbReference type="OrthoDB" id="2107166at2759"/>
<dbReference type="SUPFAM" id="SSF54106">
    <property type="entry name" value="LysM domain"/>
    <property type="match status" value="2"/>
</dbReference>
<evidence type="ECO:0000313" key="3">
    <source>
        <dbReference type="EnsemblProtists" id="EKX53533"/>
    </source>
</evidence>
<dbReference type="InterPro" id="IPR036779">
    <property type="entry name" value="LysM_dom_sf"/>
</dbReference>
<dbReference type="HOGENOM" id="CLU_1237059_0_0_1"/>
<dbReference type="PROSITE" id="PS51782">
    <property type="entry name" value="LYSM"/>
    <property type="match status" value="2"/>
</dbReference>
<feature type="domain" description="LysM" evidence="1">
    <location>
        <begin position="116"/>
        <end position="167"/>
    </location>
</feature>
<dbReference type="CDD" id="cd00118">
    <property type="entry name" value="LysM"/>
    <property type="match status" value="1"/>
</dbReference>
<protein>
    <recommendedName>
        <fullName evidence="1">LysM domain-containing protein</fullName>
    </recommendedName>
</protein>
<dbReference type="SMART" id="SM00257">
    <property type="entry name" value="LysM"/>
    <property type="match status" value="2"/>
</dbReference>
<dbReference type="Proteomes" id="UP000011087">
    <property type="component" value="Unassembled WGS sequence"/>
</dbReference>
<dbReference type="PaxDb" id="55529-EKX53533"/>
<dbReference type="EMBL" id="JH992969">
    <property type="protein sequence ID" value="EKX53533.1"/>
    <property type="molecule type" value="Genomic_DNA"/>
</dbReference>
<proteinExistence type="predicted"/>
<evidence type="ECO:0000259" key="1">
    <source>
        <dbReference type="PROSITE" id="PS51782"/>
    </source>
</evidence>
<dbReference type="Gene3D" id="3.10.350.10">
    <property type="entry name" value="LysM domain"/>
    <property type="match status" value="2"/>
</dbReference>
<dbReference type="Pfam" id="PF01476">
    <property type="entry name" value="LysM"/>
    <property type="match status" value="2"/>
</dbReference>
<reference evidence="2 4" key="1">
    <citation type="journal article" date="2012" name="Nature">
        <title>Algal genomes reveal evolutionary mosaicism and the fate of nucleomorphs.</title>
        <authorList>
            <consortium name="DOE Joint Genome Institute"/>
            <person name="Curtis B.A."/>
            <person name="Tanifuji G."/>
            <person name="Burki F."/>
            <person name="Gruber A."/>
            <person name="Irimia M."/>
            <person name="Maruyama S."/>
            <person name="Arias M.C."/>
            <person name="Ball S.G."/>
            <person name="Gile G.H."/>
            <person name="Hirakawa Y."/>
            <person name="Hopkins J.F."/>
            <person name="Kuo A."/>
            <person name="Rensing S.A."/>
            <person name="Schmutz J."/>
            <person name="Symeonidi A."/>
            <person name="Elias M."/>
            <person name="Eveleigh R.J."/>
            <person name="Herman E.K."/>
            <person name="Klute M.J."/>
            <person name="Nakayama T."/>
            <person name="Obornik M."/>
            <person name="Reyes-Prieto A."/>
            <person name="Armbrust E.V."/>
            <person name="Aves S.J."/>
            <person name="Beiko R.G."/>
            <person name="Coutinho P."/>
            <person name="Dacks J.B."/>
            <person name="Durnford D.G."/>
            <person name="Fast N.M."/>
            <person name="Green B.R."/>
            <person name="Grisdale C.J."/>
            <person name="Hempel F."/>
            <person name="Henrissat B."/>
            <person name="Hoppner M.P."/>
            <person name="Ishida K."/>
            <person name="Kim E."/>
            <person name="Koreny L."/>
            <person name="Kroth P.G."/>
            <person name="Liu Y."/>
            <person name="Malik S.B."/>
            <person name="Maier U.G."/>
            <person name="McRose D."/>
            <person name="Mock T."/>
            <person name="Neilson J.A."/>
            <person name="Onodera N.T."/>
            <person name="Poole A.M."/>
            <person name="Pritham E.J."/>
            <person name="Richards T.A."/>
            <person name="Rocap G."/>
            <person name="Roy S.W."/>
            <person name="Sarai C."/>
            <person name="Schaack S."/>
            <person name="Shirato S."/>
            <person name="Slamovits C.H."/>
            <person name="Spencer D.F."/>
            <person name="Suzuki S."/>
            <person name="Worden A.Z."/>
            <person name="Zauner S."/>
            <person name="Barry K."/>
            <person name="Bell C."/>
            <person name="Bharti A.K."/>
            <person name="Crow J.A."/>
            <person name="Grimwood J."/>
            <person name="Kramer R."/>
            <person name="Lindquist E."/>
            <person name="Lucas S."/>
            <person name="Salamov A."/>
            <person name="McFadden G.I."/>
            <person name="Lane C.E."/>
            <person name="Keeling P.J."/>
            <person name="Gray M.W."/>
            <person name="Grigoriev I.V."/>
            <person name="Archibald J.M."/>
        </authorList>
    </citation>
    <scope>NUCLEOTIDE SEQUENCE</scope>
    <source>
        <strain evidence="2 4">CCMP2712</strain>
    </source>
</reference>